<evidence type="ECO:0000313" key="2">
    <source>
        <dbReference type="EMBL" id="KRR16589.1"/>
    </source>
</evidence>
<comment type="caution">
    <text evidence="2">The sequence shown here is derived from an EMBL/GenBank/DDBJ whole genome shotgun (WGS) entry which is preliminary data.</text>
</comment>
<dbReference type="Proteomes" id="UP000052023">
    <property type="component" value="Unassembled WGS sequence"/>
</dbReference>
<sequence length="114" mass="13120">MKLATRTLVDHIGARFAFAQHRRSSCRMSFFVRFRNCDKERRRTIAIEQPITVLVEHGSIPYRTIDRQSDKLAEQKIVVELLDQLPLRSHRVERFQQQSPQGAAQAGSTNGFPA</sequence>
<accession>A0A0R3MGC3</accession>
<evidence type="ECO:0000313" key="3">
    <source>
        <dbReference type="Proteomes" id="UP000052023"/>
    </source>
</evidence>
<feature type="compositionally biased region" description="Low complexity" evidence="1">
    <location>
        <begin position="96"/>
        <end position="108"/>
    </location>
</feature>
<reference evidence="2 3" key="1">
    <citation type="submission" date="2014-03" db="EMBL/GenBank/DDBJ databases">
        <title>Bradyrhizobium valentinum sp. nov., isolated from effective nodules of Lupinus mariae-josephae, a lupine endemic of basic-lime soils in Eastern Spain.</title>
        <authorList>
            <person name="Duran D."/>
            <person name="Rey L."/>
            <person name="Navarro A."/>
            <person name="Busquets A."/>
            <person name="Imperial J."/>
            <person name="Ruiz-Argueso T."/>
        </authorList>
    </citation>
    <scope>NUCLEOTIDE SEQUENCE [LARGE SCALE GENOMIC DNA]</scope>
    <source>
        <strain evidence="2 3">Ro19</strain>
    </source>
</reference>
<organism evidence="2 3">
    <name type="scientific">Bradyrhizobium retamae</name>
    <dbReference type="NCBI Taxonomy" id="1300035"/>
    <lineage>
        <taxon>Bacteria</taxon>
        <taxon>Pseudomonadati</taxon>
        <taxon>Pseudomonadota</taxon>
        <taxon>Alphaproteobacteria</taxon>
        <taxon>Hyphomicrobiales</taxon>
        <taxon>Nitrobacteraceae</taxon>
        <taxon>Bradyrhizobium</taxon>
    </lineage>
</organism>
<protein>
    <submittedName>
        <fullName evidence="2">Uncharacterized protein</fullName>
    </submittedName>
</protein>
<feature type="region of interest" description="Disordered" evidence="1">
    <location>
        <begin position="93"/>
        <end position="114"/>
    </location>
</feature>
<evidence type="ECO:0000256" key="1">
    <source>
        <dbReference type="SAM" id="MobiDB-lite"/>
    </source>
</evidence>
<keyword evidence="3" id="KW-1185">Reference proteome</keyword>
<proteinExistence type="predicted"/>
<dbReference type="EMBL" id="LLYA01000217">
    <property type="protein sequence ID" value="KRR16589.1"/>
    <property type="molecule type" value="Genomic_DNA"/>
</dbReference>
<gene>
    <name evidence="2" type="ORF">CQ13_36760</name>
</gene>
<name>A0A0R3MGC3_9BRAD</name>
<dbReference type="AlphaFoldDB" id="A0A0R3MGC3"/>